<dbReference type="STRING" id="1123014.SAMN02745746_02432"/>
<dbReference type="InterPro" id="IPR036188">
    <property type="entry name" value="FAD/NAD-bd_sf"/>
</dbReference>
<dbReference type="Gene3D" id="6.10.250.1890">
    <property type="match status" value="1"/>
</dbReference>
<feature type="domain" description="FAD dependent oxidoreductase" evidence="6">
    <location>
        <begin position="6"/>
        <end position="358"/>
    </location>
</feature>
<dbReference type="PANTHER" id="PTHR11985:SF15">
    <property type="entry name" value="GLYCEROL-3-PHOSPHATE DEHYDROGENASE, MITOCHONDRIAL"/>
    <property type="match status" value="1"/>
</dbReference>
<dbReference type="Gene3D" id="1.10.8.870">
    <property type="entry name" value="Alpha-glycerophosphate oxidase, cap domain"/>
    <property type="match status" value="1"/>
</dbReference>
<accession>A0A1Y6C0X0</accession>
<evidence type="ECO:0000256" key="1">
    <source>
        <dbReference type="ARBA" id="ARBA00001974"/>
    </source>
</evidence>
<evidence type="ECO:0000256" key="5">
    <source>
        <dbReference type="ARBA" id="ARBA00023002"/>
    </source>
</evidence>
<dbReference type="Gene3D" id="3.30.9.10">
    <property type="entry name" value="D-Amino Acid Oxidase, subunit A, domain 2"/>
    <property type="match status" value="1"/>
</dbReference>
<reference evidence="9" key="1">
    <citation type="submission" date="2017-04" db="EMBL/GenBank/DDBJ databases">
        <authorList>
            <person name="Varghese N."/>
            <person name="Submissions S."/>
        </authorList>
    </citation>
    <scope>NUCLEOTIDE SEQUENCE [LARGE SCALE GENOMIC DNA]</scope>
    <source>
        <strain evidence="9">DSM 22618</strain>
    </source>
</reference>
<name>A0A1Y6C0X0_9NEIS</name>
<dbReference type="Proteomes" id="UP000192920">
    <property type="component" value="Unassembled WGS sequence"/>
</dbReference>
<evidence type="ECO:0000313" key="8">
    <source>
        <dbReference type="EMBL" id="SMF29804.1"/>
    </source>
</evidence>
<dbReference type="EMBL" id="FXAG01000012">
    <property type="protein sequence ID" value="SMF29804.1"/>
    <property type="molecule type" value="Genomic_DNA"/>
</dbReference>
<dbReference type="RefSeq" id="WP_085276671.1">
    <property type="nucleotide sequence ID" value="NZ_FXAG01000012.1"/>
</dbReference>
<dbReference type="Gene3D" id="3.50.50.60">
    <property type="entry name" value="FAD/NAD(P)-binding domain"/>
    <property type="match status" value="1"/>
</dbReference>
<dbReference type="InterPro" id="IPR006076">
    <property type="entry name" value="FAD-dep_OxRdtase"/>
</dbReference>
<proteinExistence type="inferred from homology"/>
<evidence type="ECO:0000256" key="3">
    <source>
        <dbReference type="ARBA" id="ARBA00022630"/>
    </source>
</evidence>
<evidence type="ECO:0000256" key="4">
    <source>
        <dbReference type="ARBA" id="ARBA00022827"/>
    </source>
</evidence>
<dbReference type="NCBIfam" id="NF009906">
    <property type="entry name" value="PRK13369.1"/>
    <property type="match status" value="1"/>
</dbReference>
<dbReference type="GO" id="GO:0004368">
    <property type="term" value="F:glycerol-3-phosphate dehydrogenase (quinone) activity"/>
    <property type="evidence" value="ECO:0007669"/>
    <property type="project" value="InterPro"/>
</dbReference>
<dbReference type="InterPro" id="IPR038299">
    <property type="entry name" value="DAO_C_sf"/>
</dbReference>
<keyword evidence="3" id="KW-0285">Flavoprotein</keyword>
<dbReference type="InterPro" id="IPR000447">
    <property type="entry name" value="G3P_DH_FAD-dep"/>
</dbReference>
<keyword evidence="9" id="KW-1185">Reference proteome</keyword>
<dbReference type="AlphaFoldDB" id="A0A1Y6C0X0"/>
<evidence type="ECO:0000259" key="7">
    <source>
        <dbReference type="Pfam" id="PF16901"/>
    </source>
</evidence>
<evidence type="ECO:0000256" key="2">
    <source>
        <dbReference type="ARBA" id="ARBA00007330"/>
    </source>
</evidence>
<dbReference type="GO" id="GO:0046168">
    <property type="term" value="P:glycerol-3-phosphate catabolic process"/>
    <property type="evidence" value="ECO:0007669"/>
    <property type="project" value="TreeGrafter"/>
</dbReference>
<organism evidence="8 9">
    <name type="scientific">Pseudogulbenkiania subflava DSM 22618</name>
    <dbReference type="NCBI Taxonomy" id="1123014"/>
    <lineage>
        <taxon>Bacteria</taxon>
        <taxon>Pseudomonadati</taxon>
        <taxon>Pseudomonadota</taxon>
        <taxon>Betaproteobacteria</taxon>
        <taxon>Neisseriales</taxon>
        <taxon>Chromobacteriaceae</taxon>
        <taxon>Pseudogulbenkiania</taxon>
    </lineage>
</organism>
<gene>
    <name evidence="8" type="ORF">SAMN02745746_02432</name>
</gene>
<feature type="domain" description="Alpha-glycerophosphate oxidase C-terminal" evidence="7">
    <location>
        <begin position="395"/>
        <end position="484"/>
    </location>
</feature>
<comment type="similarity">
    <text evidence="2">Belongs to the FAD-dependent glycerol-3-phosphate dehydrogenase family.</text>
</comment>
<dbReference type="SUPFAM" id="SSF51905">
    <property type="entry name" value="FAD/NAD(P)-binding domain"/>
    <property type="match status" value="1"/>
</dbReference>
<comment type="cofactor">
    <cofactor evidence="1">
        <name>FAD</name>
        <dbReference type="ChEBI" id="CHEBI:57692"/>
    </cofactor>
</comment>
<dbReference type="Pfam" id="PF16901">
    <property type="entry name" value="DAO_C"/>
    <property type="match status" value="1"/>
</dbReference>
<evidence type="ECO:0000259" key="6">
    <source>
        <dbReference type="Pfam" id="PF01266"/>
    </source>
</evidence>
<evidence type="ECO:0000313" key="9">
    <source>
        <dbReference type="Proteomes" id="UP000192920"/>
    </source>
</evidence>
<sequence>MRDHYDVLVVGGGINGCGIANLAAQCGLSVLLVEQDDLAAHTSSASSKLIHGGLRYLEYGEFRLVREALAEREVLLAMAPHIIRPLTFILPHHKALRPVWMIRLGLLLYDHLGSREQLPASQRLTLAEHPAGAPLRPFYHTGFSYADCWVDDARLVVLNAMQAREYGADVLTHTRLDGACRSEAGWLARLTDPSGAPLTVTASALVNAAGPWVERVLETTLGHAGRSRLRLVKGSHIVVPRCYEGEHAYLLQNGDRRVVFVLPYGDYTLIGTTDVPFDGDPATLAASAEEIDYLCGVVNEYFLRPIRPQDVVWSFAGVRPLFDDGSPSATAVTRDYHLELDGSDVPLLSVFGGKLTTHRQLARAALARLASRFDLELPDEPPPALPGGVLPTLTLSAYRHQLAQRYPWLPAKLLTALLQRHGSLIERVLHGATALADLGTDHGGGLYQREVEYLIREEWARLPEDVLWRRSKCGLAMSAAERQAFADAWETRYAGLGMG</sequence>
<dbReference type="PRINTS" id="PR01001">
    <property type="entry name" value="FADG3PDH"/>
</dbReference>
<dbReference type="Pfam" id="PF01266">
    <property type="entry name" value="DAO"/>
    <property type="match status" value="1"/>
</dbReference>
<protein>
    <submittedName>
        <fullName evidence="8">Homodimeric glycerol 3-phosphate dehydrogenase (Quinone)</fullName>
    </submittedName>
</protein>
<keyword evidence="5" id="KW-0560">Oxidoreductase</keyword>
<keyword evidence="4" id="KW-0274">FAD</keyword>
<dbReference type="PANTHER" id="PTHR11985">
    <property type="entry name" value="GLYCEROL-3-PHOSPHATE DEHYDROGENASE"/>
    <property type="match status" value="1"/>
</dbReference>
<dbReference type="NCBIfam" id="NF008899">
    <property type="entry name" value="PRK12266.1"/>
    <property type="match status" value="1"/>
</dbReference>
<dbReference type="InterPro" id="IPR031656">
    <property type="entry name" value="DAO_C"/>
</dbReference>